<dbReference type="RefSeq" id="WP_115329266.1">
    <property type="nucleotide sequence ID" value="NZ_JACKST010000120.1"/>
</dbReference>
<dbReference type="AlphaFoldDB" id="A0A379MP93"/>
<organism evidence="1 2">
    <name type="scientific">Mycolicibacterium gilvum</name>
    <dbReference type="NCBI Taxonomy" id="1804"/>
    <lineage>
        <taxon>Bacteria</taxon>
        <taxon>Bacillati</taxon>
        <taxon>Actinomycetota</taxon>
        <taxon>Actinomycetes</taxon>
        <taxon>Mycobacteriales</taxon>
        <taxon>Mycobacteriaceae</taxon>
        <taxon>Mycolicibacterium</taxon>
    </lineage>
</organism>
<evidence type="ECO:0008006" key="3">
    <source>
        <dbReference type="Google" id="ProtNLM"/>
    </source>
</evidence>
<protein>
    <recommendedName>
        <fullName evidence="3">Phosphoadenosine phosphosulfate reductase</fullName>
    </recommendedName>
</protein>
<accession>A0A379MP93</accession>
<dbReference type="Proteomes" id="UP000254291">
    <property type="component" value="Unassembled WGS sequence"/>
</dbReference>
<name>A0A379MP93_9MYCO</name>
<evidence type="ECO:0000313" key="2">
    <source>
        <dbReference type="Proteomes" id="UP000254291"/>
    </source>
</evidence>
<dbReference type="EMBL" id="UGQM01000007">
    <property type="protein sequence ID" value="SUE32657.1"/>
    <property type="molecule type" value="Genomic_DNA"/>
</dbReference>
<sequence length="403" mass="44372">MSTQAHHEQASLFSDDTSTRRHPRHVLSYGLGLDSTAVLLRWLTDPSSRDFDLSDLVVITAMTGDEFSATGADVERYVLPELRRHRVRFVQVGRHQLLTTAAGEGITTFSDTTEPDRLFVEGAYALSTEMLTAGTLPQRGGARKCSARAKGAVLDPVIARLTGGQPYQHYVGFELDETVRAERDAAYNTAARTGCYPLIQWGWTRADCDTFVYNLTGRRWLKSACSYCPFAISSARGVQSTLQRYAADPAAGALALFIERVAVCINDKQTLRPTGRLYDDVAAAGLTGVLDLFHRRLDDTEHAIYEVRRVAKVRGTGTRPVIARSVRLLDRGSRAEMAAALLGLPGQLHTGNDGIARSIALRRGETPPWAERFYVACPAVVADKARPHFERWFAEVASDVALF</sequence>
<gene>
    <name evidence="1" type="ORF">NCTC10742_06021</name>
</gene>
<proteinExistence type="predicted"/>
<evidence type="ECO:0000313" key="1">
    <source>
        <dbReference type="EMBL" id="SUE32657.1"/>
    </source>
</evidence>
<reference evidence="1 2" key="1">
    <citation type="submission" date="2018-06" db="EMBL/GenBank/DDBJ databases">
        <authorList>
            <consortium name="Pathogen Informatics"/>
            <person name="Doyle S."/>
        </authorList>
    </citation>
    <scope>NUCLEOTIDE SEQUENCE [LARGE SCALE GENOMIC DNA]</scope>
    <source>
        <strain evidence="1 2">NCTC10742</strain>
    </source>
</reference>